<evidence type="ECO:0000256" key="10">
    <source>
        <dbReference type="ARBA" id="ARBA00023303"/>
    </source>
</evidence>
<keyword evidence="6" id="KW-0406">Ion transport</keyword>
<dbReference type="SMART" id="SM00100">
    <property type="entry name" value="cNMP"/>
    <property type="match status" value="1"/>
</dbReference>
<proteinExistence type="inferred from homology"/>
<keyword evidence="5 13" id="KW-1133">Transmembrane helix</keyword>
<dbReference type="GO" id="GO:0031965">
    <property type="term" value="C:nuclear membrane"/>
    <property type="evidence" value="ECO:0007669"/>
    <property type="project" value="UniProtKB-SubCell"/>
</dbReference>
<evidence type="ECO:0000256" key="2">
    <source>
        <dbReference type="ARBA" id="ARBA00010486"/>
    </source>
</evidence>
<dbReference type="Gene3D" id="2.60.120.10">
    <property type="entry name" value="Jelly Rolls"/>
    <property type="match status" value="1"/>
</dbReference>
<evidence type="ECO:0000256" key="7">
    <source>
        <dbReference type="ARBA" id="ARBA00023136"/>
    </source>
</evidence>
<evidence type="ECO:0000256" key="3">
    <source>
        <dbReference type="ARBA" id="ARBA00022448"/>
    </source>
</evidence>
<keyword evidence="9" id="KW-1071">Ligand-gated ion channel</keyword>
<dbReference type="CDD" id="cd00038">
    <property type="entry name" value="CAP_ED"/>
    <property type="match status" value="1"/>
</dbReference>
<dbReference type="PROSITE" id="PS50042">
    <property type="entry name" value="CNMP_BINDING_3"/>
    <property type="match status" value="1"/>
</dbReference>
<dbReference type="SUPFAM" id="SSF51206">
    <property type="entry name" value="cAMP-binding domain-like"/>
    <property type="match status" value="1"/>
</dbReference>
<protein>
    <recommendedName>
        <fullName evidence="14">Cyclic nucleotide-binding domain-containing protein</fullName>
    </recommendedName>
</protein>
<reference evidence="15" key="1">
    <citation type="submission" date="2018-02" db="EMBL/GenBank/DDBJ databases">
        <authorList>
            <person name="Cohen D.B."/>
            <person name="Kent A.D."/>
        </authorList>
    </citation>
    <scope>NUCLEOTIDE SEQUENCE</scope>
</reference>
<evidence type="ECO:0000256" key="8">
    <source>
        <dbReference type="ARBA" id="ARBA00023242"/>
    </source>
</evidence>
<dbReference type="GO" id="GO:0044325">
    <property type="term" value="F:transmembrane transporter binding"/>
    <property type="evidence" value="ECO:0007669"/>
    <property type="project" value="UniProtKB-ARBA"/>
</dbReference>
<comment type="function">
    <text evidence="11">Cyclic nucleotide-gated channel involved in the establishment of both rhizobial and mycorrhizal associations. Required for full activation of nuclear-localized Ca(2+) oscillations by Nod and Myc factors. Simultaneous activation of the K(+)-permeable channel DMI1 and the Ca(2+) channel CNGC15 can give rise to sustained Ca(2+) oscillations. May function during fertilization in both female and male gametophytic Ca(2+) signaling.</text>
</comment>
<sequence>MVFNFGMFFDALNSGVVESRNFKEKFFYCFWWGLRNLSSLGQNLKTSTFVGEILFAVSISILGLVLFSLLIGNMQKYLQSTTVRIEEMRVRRTDAEQWMSHRMLPEKLRERIRRYEQYKWQETRGVEEEKLVHNLPKDLRRDIKHHLCLDLLKRVPMFEKMDEQLLDALCDRLKPSLYTEKSCIVREGDPVNEMLFIMRGNLATMTTNGGRTGFFNTFDLKAGDFCGEELLTWALDPNSSTNLPISTRTVTALTEVEAFALMPDDLKFYSLQWRTWAACFIQVAWRLHCKRKLDKSLHEAEYRLQDALANEAETTTSLGATIYASRFASNALRALRQNRPRNTRVPQRLLPLLPQKPAEPNFAAEDH</sequence>
<comment type="subcellular location">
    <subcellularLocation>
        <location evidence="1">Nucleus membrane</location>
        <topology evidence="1">Multi-pass membrane protein</topology>
    </subcellularLocation>
</comment>
<dbReference type="FunFam" id="2.60.120.10:FF:000024">
    <property type="entry name" value="Cyclic nucleotide-gated ion channel 1"/>
    <property type="match status" value="1"/>
</dbReference>
<keyword evidence="10" id="KW-0407">Ion channel</keyword>
<evidence type="ECO:0000256" key="6">
    <source>
        <dbReference type="ARBA" id="ARBA00023065"/>
    </source>
</evidence>
<dbReference type="InterPro" id="IPR018490">
    <property type="entry name" value="cNMP-bd_dom_sf"/>
</dbReference>
<evidence type="ECO:0000259" key="14">
    <source>
        <dbReference type="PROSITE" id="PS50042"/>
    </source>
</evidence>
<dbReference type="PANTHER" id="PTHR45651:SF94">
    <property type="entry name" value="CYCLIC NUCLEOTIDE-BINDING DOMAIN-CONTAINING PROTEIN"/>
    <property type="match status" value="1"/>
</dbReference>
<feature type="transmembrane region" description="Helical" evidence="13">
    <location>
        <begin position="53"/>
        <end position="71"/>
    </location>
</feature>
<evidence type="ECO:0000256" key="1">
    <source>
        <dbReference type="ARBA" id="ARBA00004232"/>
    </source>
</evidence>
<dbReference type="PANTHER" id="PTHR45651">
    <property type="entry name" value="CYCLIC NUCLEOTIDE-GATED ION CHANNEL 15-RELATED-RELATED"/>
    <property type="match status" value="1"/>
</dbReference>
<dbReference type="InterPro" id="IPR000595">
    <property type="entry name" value="cNMP-bd_dom"/>
</dbReference>
<dbReference type="EMBL" id="OIVN01002502">
    <property type="protein sequence ID" value="SPD04168.1"/>
    <property type="molecule type" value="Genomic_DNA"/>
</dbReference>
<feature type="domain" description="Cyclic nucleotide-binding" evidence="14">
    <location>
        <begin position="157"/>
        <end position="241"/>
    </location>
</feature>
<evidence type="ECO:0000256" key="9">
    <source>
        <dbReference type="ARBA" id="ARBA00023286"/>
    </source>
</evidence>
<evidence type="ECO:0000256" key="5">
    <source>
        <dbReference type="ARBA" id="ARBA00022989"/>
    </source>
</evidence>
<dbReference type="FunFam" id="1.10.287.630:FF:000003">
    <property type="entry name" value="Cyclic nucleotide-gated ion channel 1"/>
    <property type="match status" value="1"/>
</dbReference>
<organism evidence="15">
    <name type="scientific">Fagus sylvatica</name>
    <name type="common">Beechnut</name>
    <dbReference type="NCBI Taxonomy" id="28930"/>
    <lineage>
        <taxon>Eukaryota</taxon>
        <taxon>Viridiplantae</taxon>
        <taxon>Streptophyta</taxon>
        <taxon>Embryophyta</taxon>
        <taxon>Tracheophyta</taxon>
        <taxon>Spermatophyta</taxon>
        <taxon>Magnoliopsida</taxon>
        <taxon>eudicotyledons</taxon>
        <taxon>Gunneridae</taxon>
        <taxon>Pentapetalae</taxon>
        <taxon>rosids</taxon>
        <taxon>fabids</taxon>
        <taxon>Fagales</taxon>
        <taxon>Fagaceae</taxon>
        <taxon>Fagus</taxon>
    </lineage>
</organism>
<keyword evidence="4 13" id="KW-0812">Transmembrane</keyword>
<name>A0A2N9GXB0_FAGSY</name>
<dbReference type="AlphaFoldDB" id="A0A2N9GXB0"/>
<evidence type="ECO:0000256" key="11">
    <source>
        <dbReference type="ARBA" id="ARBA00056117"/>
    </source>
</evidence>
<comment type="subunit">
    <text evidence="12">Interacts (via N-terminus) with DMI1 (via c-terminus). The Nod factor has no effect on this interaction, implying that the complex is maintained after activation.</text>
</comment>
<dbReference type="SUPFAM" id="SSF81324">
    <property type="entry name" value="Voltage-gated potassium channels"/>
    <property type="match status" value="1"/>
</dbReference>
<dbReference type="GO" id="GO:0034220">
    <property type="term" value="P:monoatomic ion transmembrane transport"/>
    <property type="evidence" value="ECO:0007669"/>
    <property type="project" value="UniProtKB-KW"/>
</dbReference>
<gene>
    <name evidence="15" type="ORF">FSB_LOCUS32050</name>
</gene>
<dbReference type="InterPro" id="IPR014710">
    <property type="entry name" value="RmlC-like_jellyroll"/>
</dbReference>
<accession>A0A2N9GXB0</accession>
<evidence type="ECO:0000256" key="12">
    <source>
        <dbReference type="ARBA" id="ARBA00064416"/>
    </source>
</evidence>
<comment type="similarity">
    <text evidence="2">Belongs to the cyclic nucleotide-gated cation channel (TC 1.A.1.5) family.</text>
</comment>
<dbReference type="Gene3D" id="1.10.287.630">
    <property type="entry name" value="Helix hairpin bin"/>
    <property type="match status" value="1"/>
</dbReference>
<evidence type="ECO:0000256" key="4">
    <source>
        <dbReference type="ARBA" id="ARBA00022692"/>
    </source>
</evidence>
<evidence type="ECO:0000256" key="13">
    <source>
        <dbReference type="SAM" id="Phobius"/>
    </source>
</evidence>
<keyword evidence="7 13" id="KW-0472">Membrane</keyword>
<keyword evidence="3" id="KW-0813">Transport</keyword>
<keyword evidence="8" id="KW-0539">Nucleus</keyword>
<evidence type="ECO:0000313" key="15">
    <source>
        <dbReference type="EMBL" id="SPD04168.1"/>
    </source>
</evidence>